<dbReference type="InterPro" id="IPR036282">
    <property type="entry name" value="Glutathione-S-Trfase_C_sf"/>
</dbReference>
<organism evidence="8 9">
    <name type="scientific">Lachancea dasiensis</name>
    <dbReference type="NCBI Taxonomy" id="1072105"/>
    <lineage>
        <taxon>Eukaryota</taxon>
        <taxon>Fungi</taxon>
        <taxon>Dikarya</taxon>
        <taxon>Ascomycota</taxon>
        <taxon>Saccharomycotina</taxon>
        <taxon>Saccharomycetes</taxon>
        <taxon>Saccharomycetales</taxon>
        <taxon>Saccharomycetaceae</taxon>
        <taxon>Lachancea</taxon>
    </lineage>
</organism>
<dbReference type="SUPFAM" id="SSF52833">
    <property type="entry name" value="Thioredoxin-like"/>
    <property type="match status" value="1"/>
</dbReference>
<dbReference type="Pfam" id="PF00043">
    <property type="entry name" value="GST_C"/>
    <property type="match status" value="1"/>
</dbReference>
<dbReference type="GO" id="GO:0006749">
    <property type="term" value="P:glutathione metabolic process"/>
    <property type="evidence" value="ECO:0007669"/>
    <property type="project" value="EnsemblFungi"/>
</dbReference>
<dbReference type="Pfam" id="PF02798">
    <property type="entry name" value="GST_N"/>
    <property type="match status" value="1"/>
</dbReference>
<dbReference type="AlphaFoldDB" id="A0A1G4JQ66"/>
<feature type="domain" description="GST N-terminal" evidence="6">
    <location>
        <begin position="3"/>
        <end position="90"/>
    </location>
</feature>
<dbReference type="InterPro" id="IPR004045">
    <property type="entry name" value="Glutathione_S-Trfase_N"/>
</dbReference>
<dbReference type="InterPro" id="IPR036249">
    <property type="entry name" value="Thioredoxin-like_sf"/>
</dbReference>
<evidence type="ECO:0000313" key="8">
    <source>
        <dbReference type="EMBL" id="SCU92911.1"/>
    </source>
</evidence>
<comment type="similarity">
    <text evidence="1 5">Belongs to the GST superfamily.</text>
</comment>
<proteinExistence type="inferred from homology"/>
<evidence type="ECO:0000256" key="1">
    <source>
        <dbReference type="ARBA" id="ARBA00007409"/>
    </source>
</evidence>
<name>A0A1G4JQ66_9SACH</name>
<evidence type="ECO:0000259" key="7">
    <source>
        <dbReference type="PROSITE" id="PS50405"/>
    </source>
</evidence>
<evidence type="ECO:0000259" key="6">
    <source>
        <dbReference type="PROSITE" id="PS50404"/>
    </source>
</evidence>
<sequence>MTLPIIRVHWLNESRAFRVLWLLDHLKLDYEIIPYMRNEGFRAPDELKKIHPLGRSPLLELEDKHTGKKKVLAESGYIFNYILKHFDSTNLLGNSDPDMAEQIEYYLYYSEGSLQPPLMIEFLLSMVKKAPIPFPISYLAGKITDKISDKYSKGEVKNQLEFIDAELVKNRGYLVDGKLSGADIMLSFPLQMAFSRGFATKEAYPNIHRWLEDITSTESYSSTKKKANSYGGKF</sequence>
<dbReference type="PANTHER" id="PTHR44051">
    <property type="entry name" value="GLUTATHIONE S-TRANSFERASE-RELATED"/>
    <property type="match status" value="1"/>
</dbReference>
<comment type="catalytic activity">
    <reaction evidence="4">
        <text>RX + glutathione = an S-substituted glutathione + a halide anion + H(+)</text>
        <dbReference type="Rhea" id="RHEA:16437"/>
        <dbReference type="ChEBI" id="CHEBI:15378"/>
        <dbReference type="ChEBI" id="CHEBI:16042"/>
        <dbReference type="ChEBI" id="CHEBI:17792"/>
        <dbReference type="ChEBI" id="CHEBI:57925"/>
        <dbReference type="ChEBI" id="CHEBI:90779"/>
        <dbReference type="EC" id="2.5.1.18"/>
    </reaction>
</comment>
<dbReference type="STRING" id="1266660.A0A1G4JQ66"/>
<dbReference type="GO" id="GO:0005783">
    <property type="term" value="C:endoplasmic reticulum"/>
    <property type="evidence" value="ECO:0007669"/>
    <property type="project" value="EnsemblFungi"/>
</dbReference>
<dbReference type="OrthoDB" id="2098326at2759"/>
<evidence type="ECO:0000256" key="3">
    <source>
        <dbReference type="ARBA" id="ARBA00022679"/>
    </source>
</evidence>
<evidence type="ECO:0000256" key="5">
    <source>
        <dbReference type="RuleBase" id="RU003494"/>
    </source>
</evidence>
<dbReference type="GO" id="GO:0004602">
    <property type="term" value="F:glutathione peroxidase activity"/>
    <property type="evidence" value="ECO:0007669"/>
    <property type="project" value="EnsemblFungi"/>
</dbReference>
<evidence type="ECO:0000256" key="4">
    <source>
        <dbReference type="ARBA" id="ARBA00047960"/>
    </source>
</evidence>
<dbReference type="PROSITE" id="PS50404">
    <property type="entry name" value="GST_NTER"/>
    <property type="match status" value="1"/>
</dbReference>
<protein>
    <recommendedName>
        <fullName evidence="2">glutathione transferase</fullName>
        <ecNumber evidence="2">2.5.1.18</ecNumber>
    </recommendedName>
</protein>
<dbReference type="Gene3D" id="1.20.1050.10">
    <property type="match status" value="1"/>
</dbReference>
<evidence type="ECO:0000313" key="9">
    <source>
        <dbReference type="Proteomes" id="UP000190274"/>
    </source>
</evidence>
<feature type="domain" description="GST C-terminal" evidence="7">
    <location>
        <begin position="96"/>
        <end position="234"/>
    </location>
</feature>
<gene>
    <name evidence="8" type="ORF">LADA_0G00276G</name>
</gene>
<dbReference type="GO" id="GO:0004364">
    <property type="term" value="F:glutathione transferase activity"/>
    <property type="evidence" value="ECO:0007669"/>
    <property type="project" value="UniProtKB-EC"/>
</dbReference>
<dbReference type="InterPro" id="IPR010987">
    <property type="entry name" value="Glutathione-S-Trfase_C-like"/>
</dbReference>
<keyword evidence="3" id="KW-0808">Transferase</keyword>
<dbReference type="Gene3D" id="3.40.30.10">
    <property type="entry name" value="Glutaredoxin"/>
    <property type="match status" value="1"/>
</dbReference>
<reference evidence="9" key="1">
    <citation type="submission" date="2016-03" db="EMBL/GenBank/DDBJ databases">
        <authorList>
            <person name="Devillers H."/>
        </authorList>
    </citation>
    <scope>NUCLEOTIDE SEQUENCE [LARGE SCALE GENOMIC DNA]</scope>
</reference>
<dbReference type="EC" id="2.5.1.18" evidence="2"/>
<dbReference type="FunFam" id="3.40.30.10:FF:000156">
    <property type="entry name" value="Glutathione S-transferase 1"/>
    <property type="match status" value="1"/>
</dbReference>
<dbReference type="SFLD" id="SFLDS00019">
    <property type="entry name" value="Glutathione_Transferase_(cytos"/>
    <property type="match status" value="1"/>
</dbReference>
<dbReference type="PANTHER" id="PTHR44051:SF9">
    <property type="entry name" value="GLUTATHIONE S-TRANSFERASE 1"/>
    <property type="match status" value="1"/>
</dbReference>
<dbReference type="CDD" id="cd03189">
    <property type="entry name" value="GST_C_GTT1_like"/>
    <property type="match status" value="1"/>
</dbReference>
<evidence type="ECO:0000256" key="2">
    <source>
        <dbReference type="ARBA" id="ARBA00012452"/>
    </source>
</evidence>
<dbReference type="PROSITE" id="PS50405">
    <property type="entry name" value="GST_CTER"/>
    <property type="match status" value="1"/>
</dbReference>
<dbReference type="InterPro" id="IPR004046">
    <property type="entry name" value="GST_C"/>
</dbReference>
<dbReference type="EMBL" id="LT598457">
    <property type="protein sequence ID" value="SCU92911.1"/>
    <property type="molecule type" value="Genomic_DNA"/>
</dbReference>
<dbReference type="SUPFAM" id="SSF47616">
    <property type="entry name" value="GST C-terminal domain-like"/>
    <property type="match status" value="1"/>
</dbReference>
<dbReference type="CDD" id="cd03046">
    <property type="entry name" value="GST_N_GTT1_like"/>
    <property type="match status" value="1"/>
</dbReference>
<dbReference type="SFLD" id="SFLDG00358">
    <property type="entry name" value="Main_(cytGST)"/>
    <property type="match status" value="1"/>
</dbReference>
<keyword evidence="9" id="KW-1185">Reference proteome</keyword>
<accession>A0A1G4JQ66</accession>
<dbReference type="Proteomes" id="UP000190274">
    <property type="component" value="Chromosome G"/>
</dbReference>
<dbReference type="InterPro" id="IPR040079">
    <property type="entry name" value="Glutathione_S-Trfase"/>
</dbReference>